<evidence type="ECO:0000256" key="2">
    <source>
        <dbReference type="ARBA" id="ARBA00023015"/>
    </source>
</evidence>
<dbReference type="PANTHER" id="PTHR30346">
    <property type="entry name" value="TRANSCRIPTIONAL DUAL REGULATOR HCAR-RELATED"/>
    <property type="match status" value="1"/>
</dbReference>
<evidence type="ECO:0000256" key="1">
    <source>
        <dbReference type="ARBA" id="ARBA00009437"/>
    </source>
</evidence>
<dbReference type="GO" id="GO:0003700">
    <property type="term" value="F:DNA-binding transcription factor activity"/>
    <property type="evidence" value="ECO:0007669"/>
    <property type="project" value="InterPro"/>
</dbReference>
<feature type="domain" description="HTH lysR-type" evidence="6">
    <location>
        <begin position="3"/>
        <end position="60"/>
    </location>
</feature>
<reference evidence="7 8" key="1">
    <citation type="submission" date="2015-04" db="EMBL/GenBank/DDBJ databases">
        <title>Complete Genome Sequence of Brevibacterium flavum ATCC 15168.</title>
        <authorList>
            <person name="Ahn J."/>
            <person name="Park G."/>
            <person name="Jeon W."/>
            <person name="Jang Y."/>
            <person name="Jang M."/>
            <person name="Lee H."/>
            <person name="Lee H."/>
        </authorList>
    </citation>
    <scope>NUCLEOTIDE SEQUENCE [LARGE SCALE GENOMIC DNA]</scope>
    <source>
        <strain evidence="7 8">ATCC 15168</strain>
    </source>
</reference>
<dbReference type="EMBL" id="CP011309">
    <property type="protein sequence ID" value="AKF26511.1"/>
    <property type="molecule type" value="Genomic_DNA"/>
</dbReference>
<dbReference type="InterPro" id="IPR036390">
    <property type="entry name" value="WH_DNA-bd_sf"/>
</dbReference>
<evidence type="ECO:0000313" key="8">
    <source>
        <dbReference type="Proteomes" id="UP000034037"/>
    </source>
</evidence>
<comment type="similarity">
    <text evidence="1">Belongs to the LysR transcriptional regulatory family.</text>
</comment>
<dbReference type="Pfam" id="PF00126">
    <property type="entry name" value="HTH_1"/>
    <property type="match status" value="1"/>
</dbReference>
<dbReference type="InterPro" id="IPR036388">
    <property type="entry name" value="WH-like_DNA-bd_sf"/>
</dbReference>
<gene>
    <name evidence="7" type="ORF">YH66_02555</name>
</gene>
<dbReference type="HOGENOM" id="CLU_039613_6_4_11"/>
<evidence type="ECO:0000313" key="7">
    <source>
        <dbReference type="EMBL" id="AKF26511.1"/>
    </source>
</evidence>
<dbReference type="InterPro" id="IPR005119">
    <property type="entry name" value="LysR_subst-bd"/>
</dbReference>
<dbReference type="SUPFAM" id="SSF46785">
    <property type="entry name" value="Winged helix' DNA-binding domain"/>
    <property type="match status" value="1"/>
</dbReference>
<evidence type="ECO:0000256" key="4">
    <source>
        <dbReference type="ARBA" id="ARBA00023159"/>
    </source>
</evidence>
<dbReference type="CDD" id="cd08447">
    <property type="entry name" value="PBP2_LTTR_aromatics_like_1"/>
    <property type="match status" value="1"/>
</dbReference>
<sequence length="295" mass="32375">MLFTLEQLRCFVAVANHLHFGKAAAELSMTQPPLSRQIQKLEKIVGATLLDRDNRKVELTTAGFAFLKDARLILNSTEKAAERARLASSGMWGQLNIGYTAAAGFSILGPTLNQLHEKMPGVSVDLFEMVSTEQIAALKSGLLDLGIGRLSSPVEGLQTRRLQADSLVLAAPKGHPLLDQDRPLLRKHLTGVPFLQHSPTKAKYLYDIVVRNFTINDAQVQHTLSQITTMVSLVASGLGVALVPESAKKLNYSGVEYRHFYDLPVGLAELQAIYSTSNDNPAVRKFIKNIDDTWS</sequence>
<evidence type="ECO:0000259" key="6">
    <source>
        <dbReference type="PROSITE" id="PS50931"/>
    </source>
</evidence>
<dbReference type="FunFam" id="1.10.10.10:FF:000001">
    <property type="entry name" value="LysR family transcriptional regulator"/>
    <property type="match status" value="1"/>
</dbReference>
<accession>A0A0F6WPU0</accession>
<dbReference type="PANTHER" id="PTHR30346:SF0">
    <property type="entry name" value="HCA OPERON TRANSCRIPTIONAL ACTIVATOR HCAR"/>
    <property type="match status" value="1"/>
</dbReference>
<dbReference type="Gene3D" id="3.40.190.10">
    <property type="entry name" value="Periplasmic binding protein-like II"/>
    <property type="match status" value="2"/>
</dbReference>
<dbReference type="PRINTS" id="PR00039">
    <property type="entry name" value="HTHLYSR"/>
</dbReference>
<keyword evidence="2" id="KW-0805">Transcription regulation</keyword>
<dbReference type="Gene3D" id="1.10.10.10">
    <property type="entry name" value="Winged helix-like DNA-binding domain superfamily/Winged helix DNA-binding domain"/>
    <property type="match status" value="1"/>
</dbReference>
<protein>
    <submittedName>
        <fullName evidence="7">Transcriptional regulator</fullName>
    </submittedName>
</protein>
<evidence type="ECO:0000256" key="5">
    <source>
        <dbReference type="ARBA" id="ARBA00023163"/>
    </source>
</evidence>
<dbReference type="SUPFAM" id="SSF53850">
    <property type="entry name" value="Periplasmic binding protein-like II"/>
    <property type="match status" value="1"/>
</dbReference>
<dbReference type="PROSITE" id="PS50931">
    <property type="entry name" value="HTH_LYSR"/>
    <property type="match status" value="1"/>
</dbReference>
<dbReference type="GO" id="GO:0003677">
    <property type="term" value="F:DNA binding"/>
    <property type="evidence" value="ECO:0007669"/>
    <property type="project" value="UniProtKB-KW"/>
</dbReference>
<keyword evidence="3" id="KW-0238">DNA-binding</keyword>
<dbReference type="Proteomes" id="UP000034037">
    <property type="component" value="Chromosome"/>
</dbReference>
<dbReference type="GO" id="GO:0032993">
    <property type="term" value="C:protein-DNA complex"/>
    <property type="evidence" value="ECO:0007669"/>
    <property type="project" value="TreeGrafter"/>
</dbReference>
<keyword evidence="4" id="KW-0010">Activator</keyword>
<proteinExistence type="inferred from homology"/>
<keyword evidence="5" id="KW-0804">Transcription</keyword>
<evidence type="ECO:0000256" key="3">
    <source>
        <dbReference type="ARBA" id="ARBA00023125"/>
    </source>
</evidence>
<keyword evidence="8" id="KW-1185">Reference proteome</keyword>
<name>A0A0F6WPU0_9CORY</name>
<dbReference type="Pfam" id="PF03466">
    <property type="entry name" value="LysR_substrate"/>
    <property type="match status" value="1"/>
</dbReference>
<dbReference type="PATRIC" id="fig|92706.3.peg.533"/>
<organism evidence="7 8">
    <name type="scientific">[Brevibacterium] flavum</name>
    <dbReference type="NCBI Taxonomy" id="92706"/>
    <lineage>
        <taxon>Bacteria</taxon>
        <taxon>Bacillati</taxon>
        <taxon>Actinomycetota</taxon>
        <taxon>Actinomycetes</taxon>
        <taxon>Mycobacteriales</taxon>
        <taxon>Corynebacteriaceae</taxon>
        <taxon>Corynebacterium</taxon>
    </lineage>
</organism>
<dbReference type="InterPro" id="IPR000847">
    <property type="entry name" value="LysR_HTH_N"/>
</dbReference>
<dbReference type="RefSeq" id="WP_003860483.1">
    <property type="nucleotide sequence ID" value="NZ_CP011309.1"/>
</dbReference>
<dbReference type="AlphaFoldDB" id="A0A0F6WPU0"/>